<dbReference type="InterPro" id="IPR013324">
    <property type="entry name" value="RNA_pol_sigma_r3/r4-like"/>
</dbReference>
<feature type="domain" description="RNA polymerase sigma-70 region 2" evidence="6">
    <location>
        <begin position="29"/>
        <end position="98"/>
    </location>
</feature>
<dbReference type="NCBIfam" id="TIGR02937">
    <property type="entry name" value="sigma70-ECF"/>
    <property type="match status" value="1"/>
</dbReference>
<keyword evidence="3" id="KW-0731">Sigma factor</keyword>
<accession>A0ABN1MVI5</accession>
<comment type="similarity">
    <text evidence="1">Belongs to the sigma-70 factor family. ECF subfamily.</text>
</comment>
<evidence type="ECO:0000256" key="4">
    <source>
        <dbReference type="ARBA" id="ARBA00023125"/>
    </source>
</evidence>
<gene>
    <name evidence="7" type="ORF">GCM10009119_03770</name>
</gene>
<dbReference type="Pfam" id="PF04542">
    <property type="entry name" value="Sigma70_r2"/>
    <property type="match status" value="1"/>
</dbReference>
<dbReference type="RefSeq" id="WP_343848106.1">
    <property type="nucleotide sequence ID" value="NZ_BAAAFI010000002.1"/>
</dbReference>
<evidence type="ECO:0000256" key="3">
    <source>
        <dbReference type="ARBA" id="ARBA00023082"/>
    </source>
</evidence>
<evidence type="ECO:0000313" key="8">
    <source>
        <dbReference type="Proteomes" id="UP001500469"/>
    </source>
</evidence>
<dbReference type="Gene3D" id="1.10.1740.10">
    <property type="match status" value="1"/>
</dbReference>
<evidence type="ECO:0000256" key="5">
    <source>
        <dbReference type="ARBA" id="ARBA00023163"/>
    </source>
</evidence>
<reference evidence="7 8" key="1">
    <citation type="journal article" date="2019" name="Int. J. Syst. Evol. Microbiol.">
        <title>The Global Catalogue of Microorganisms (GCM) 10K type strain sequencing project: providing services to taxonomists for standard genome sequencing and annotation.</title>
        <authorList>
            <consortium name="The Broad Institute Genomics Platform"/>
            <consortium name="The Broad Institute Genome Sequencing Center for Infectious Disease"/>
            <person name="Wu L."/>
            <person name="Ma J."/>
        </authorList>
    </citation>
    <scope>NUCLEOTIDE SEQUENCE [LARGE SCALE GENOMIC DNA]</scope>
    <source>
        <strain evidence="7 8">JCM 16112</strain>
    </source>
</reference>
<dbReference type="InterPro" id="IPR036388">
    <property type="entry name" value="WH-like_DNA-bd_sf"/>
</dbReference>
<sequence>MSKDIFTSYTQEKLTEAICRNDENVLKWLYQENFPKIRQMILANSGGVEQAKDIYQEAFLSFWTNIKTGKFRPENGSALSGYLYQISKHKWLDTLRSNTYKRTVYQETFPDQIDDEPEDRESTHLRIEDAFAELGDNCRELLTRFYYQKESINSLAGYFGWTEATTKNNKYRCMEKLRSSLTKENLIE</sequence>
<keyword evidence="4" id="KW-0238">DNA-binding</keyword>
<keyword evidence="2" id="KW-0805">Transcription regulation</keyword>
<dbReference type="SUPFAM" id="SSF88659">
    <property type="entry name" value="Sigma3 and sigma4 domains of RNA polymerase sigma factors"/>
    <property type="match status" value="1"/>
</dbReference>
<dbReference type="SUPFAM" id="SSF88946">
    <property type="entry name" value="Sigma2 domain of RNA polymerase sigma factors"/>
    <property type="match status" value="1"/>
</dbReference>
<evidence type="ECO:0000259" key="6">
    <source>
        <dbReference type="Pfam" id="PF04542"/>
    </source>
</evidence>
<proteinExistence type="inferred from homology"/>
<keyword evidence="5" id="KW-0804">Transcription</keyword>
<dbReference type="Proteomes" id="UP001500469">
    <property type="component" value="Unassembled WGS sequence"/>
</dbReference>
<comment type="caution">
    <text evidence="7">The sequence shown here is derived from an EMBL/GenBank/DDBJ whole genome shotgun (WGS) entry which is preliminary data.</text>
</comment>
<evidence type="ECO:0000256" key="1">
    <source>
        <dbReference type="ARBA" id="ARBA00010641"/>
    </source>
</evidence>
<name>A0ABN1MVI5_9BACT</name>
<dbReference type="InterPro" id="IPR013325">
    <property type="entry name" value="RNA_pol_sigma_r2"/>
</dbReference>
<dbReference type="InterPro" id="IPR007627">
    <property type="entry name" value="RNA_pol_sigma70_r2"/>
</dbReference>
<evidence type="ECO:0000256" key="2">
    <source>
        <dbReference type="ARBA" id="ARBA00023015"/>
    </source>
</evidence>
<dbReference type="InterPro" id="IPR014284">
    <property type="entry name" value="RNA_pol_sigma-70_dom"/>
</dbReference>
<dbReference type="PANTHER" id="PTHR43133">
    <property type="entry name" value="RNA POLYMERASE ECF-TYPE SIGMA FACTO"/>
    <property type="match status" value="1"/>
</dbReference>
<evidence type="ECO:0000313" key="7">
    <source>
        <dbReference type="EMBL" id="GAA0877409.1"/>
    </source>
</evidence>
<dbReference type="Gene3D" id="1.10.10.10">
    <property type="entry name" value="Winged helix-like DNA-binding domain superfamily/Winged helix DNA-binding domain"/>
    <property type="match status" value="1"/>
</dbReference>
<dbReference type="InterPro" id="IPR039425">
    <property type="entry name" value="RNA_pol_sigma-70-like"/>
</dbReference>
<keyword evidence="8" id="KW-1185">Reference proteome</keyword>
<dbReference type="PANTHER" id="PTHR43133:SF8">
    <property type="entry name" value="RNA POLYMERASE SIGMA FACTOR HI_1459-RELATED"/>
    <property type="match status" value="1"/>
</dbReference>
<protein>
    <recommendedName>
        <fullName evidence="6">RNA polymerase sigma-70 region 2 domain-containing protein</fullName>
    </recommendedName>
</protein>
<dbReference type="EMBL" id="BAAAFI010000002">
    <property type="protein sequence ID" value="GAA0877409.1"/>
    <property type="molecule type" value="Genomic_DNA"/>
</dbReference>
<organism evidence="7 8">
    <name type="scientific">Algoriphagus jejuensis</name>
    <dbReference type="NCBI Taxonomy" id="419934"/>
    <lineage>
        <taxon>Bacteria</taxon>
        <taxon>Pseudomonadati</taxon>
        <taxon>Bacteroidota</taxon>
        <taxon>Cytophagia</taxon>
        <taxon>Cytophagales</taxon>
        <taxon>Cyclobacteriaceae</taxon>
        <taxon>Algoriphagus</taxon>
    </lineage>
</organism>